<gene>
    <name evidence="1" type="ORF">A8145_13860</name>
</gene>
<dbReference type="RefSeq" id="WP_065005461.1">
    <property type="nucleotide sequence ID" value="NZ_CP033334.1"/>
</dbReference>
<dbReference type="Proteomes" id="UP000093737">
    <property type="component" value="Unassembled WGS sequence"/>
</dbReference>
<evidence type="ECO:0000313" key="1">
    <source>
        <dbReference type="EMBL" id="OBQ65279.1"/>
    </source>
</evidence>
<protein>
    <submittedName>
        <fullName evidence="1">Uncharacterized protein</fullName>
    </submittedName>
</protein>
<dbReference type="AlphaFoldDB" id="A0A6M7TTL0"/>
<proteinExistence type="predicted"/>
<evidence type="ECO:0000313" key="2">
    <source>
        <dbReference type="Proteomes" id="UP000093737"/>
    </source>
</evidence>
<comment type="caution">
    <text evidence="1">The sequence shown here is derived from an EMBL/GenBank/DDBJ whole genome shotgun (WGS) entry which is preliminary data.</text>
</comment>
<sequence>MGQLPYRQHWDALVLQSYRSFLQAEDRLPLALADGDNYESACFEALRHAMSGSIFLYHFSDIAAVRNLIPNLVVGNPGTSKQVLQATRQRISDVLRASQMHQQDYHKLLGEAANAVKHGVLDHQTTYVDRSGMVLAIMSVQAQHGEGKLASQPQVVIRAEARGHQPERHFSLRAVMDAVIGAWCGLQLGLSLP</sequence>
<accession>A0A6M7TTL0</accession>
<organism evidence="1 2">
    <name type="scientific">Rhizobium loti</name>
    <name type="common">Mesorhizobium loti</name>
    <dbReference type="NCBI Taxonomy" id="381"/>
    <lineage>
        <taxon>Bacteria</taxon>
        <taxon>Pseudomonadati</taxon>
        <taxon>Pseudomonadota</taxon>
        <taxon>Alphaproteobacteria</taxon>
        <taxon>Hyphomicrobiales</taxon>
        <taxon>Phyllobacteriaceae</taxon>
        <taxon>Mesorhizobium</taxon>
    </lineage>
</organism>
<dbReference type="EMBL" id="LYTK01000012">
    <property type="protein sequence ID" value="OBQ65279.1"/>
    <property type="molecule type" value="Genomic_DNA"/>
</dbReference>
<name>A0A6M7TTL0_RHILI</name>
<reference evidence="1 2" key="1">
    <citation type="submission" date="2016-05" db="EMBL/GenBank/DDBJ databases">
        <authorList>
            <person name="Ramsay J.P."/>
        </authorList>
    </citation>
    <scope>NUCLEOTIDE SEQUENCE [LARGE SCALE GENOMIC DNA]</scope>
    <source>
        <strain evidence="1 2">NZP2042</strain>
    </source>
</reference>